<feature type="domain" description="Methyltransferase small" evidence="3">
    <location>
        <begin position="28"/>
        <end position="204"/>
    </location>
</feature>
<dbReference type="PANTHER" id="PTHR47816:SF4">
    <property type="entry name" value="RIBOSOMAL RNA SMALL SUBUNIT METHYLTRANSFERASE C"/>
    <property type="match status" value="1"/>
</dbReference>
<evidence type="ECO:0000313" key="5">
    <source>
        <dbReference type="Proteomes" id="UP001596310"/>
    </source>
</evidence>
<gene>
    <name evidence="4" type="ORF">ACFQHW_00575</name>
</gene>
<dbReference type="InterPro" id="IPR007848">
    <property type="entry name" value="Small_mtfrase_dom"/>
</dbReference>
<evidence type="ECO:0000256" key="1">
    <source>
        <dbReference type="ARBA" id="ARBA00022603"/>
    </source>
</evidence>
<comment type="caution">
    <text evidence="4">The sequence shown here is derived from an EMBL/GenBank/DDBJ whole genome shotgun (WGS) entry which is preliminary data.</text>
</comment>
<evidence type="ECO:0000313" key="4">
    <source>
        <dbReference type="EMBL" id="MFC6314064.1"/>
    </source>
</evidence>
<evidence type="ECO:0000256" key="2">
    <source>
        <dbReference type="ARBA" id="ARBA00022679"/>
    </source>
</evidence>
<dbReference type="EMBL" id="JBHSSM010000004">
    <property type="protein sequence ID" value="MFC6314064.1"/>
    <property type="molecule type" value="Genomic_DNA"/>
</dbReference>
<dbReference type="SUPFAM" id="SSF53335">
    <property type="entry name" value="S-adenosyl-L-methionine-dependent methyltransferases"/>
    <property type="match status" value="1"/>
</dbReference>
<dbReference type="RefSeq" id="WP_125598859.1">
    <property type="nucleotide sequence ID" value="NZ_JBHSSM010000004.1"/>
</dbReference>
<dbReference type="PANTHER" id="PTHR47816">
    <property type="entry name" value="RIBOSOMAL RNA SMALL SUBUNIT METHYLTRANSFERASE C"/>
    <property type="match status" value="1"/>
</dbReference>
<dbReference type="EC" id="2.1.1.172" evidence="4"/>
<dbReference type="GO" id="GO:0052914">
    <property type="term" value="F:16S rRNA (guanine(1207)-N(2))-methyltransferase activity"/>
    <property type="evidence" value="ECO:0007669"/>
    <property type="project" value="UniProtKB-EC"/>
</dbReference>
<keyword evidence="1 4" id="KW-0489">Methyltransferase</keyword>
<proteinExistence type="predicted"/>
<protein>
    <submittedName>
        <fullName evidence="4">Class I SAM-dependent methyltransferase</fullName>
        <ecNumber evidence="4">2.1.1.172</ecNumber>
        <ecNumber evidence="4">2.1.1.174</ecNumber>
    </submittedName>
</protein>
<organism evidence="4 5">
    <name type="scientific">Lapidilactobacillus achengensis</name>
    <dbReference type="NCBI Taxonomy" id="2486000"/>
    <lineage>
        <taxon>Bacteria</taxon>
        <taxon>Bacillati</taxon>
        <taxon>Bacillota</taxon>
        <taxon>Bacilli</taxon>
        <taxon>Lactobacillales</taxon>
        <taxon>Lactobacillaceae</taxon>
        <taxon>Lapidilactobacillus</taxon>
    </lineage>
</organism>
<dbReference type="InterPro" id="IPR046977">
    <property type="entry name" value="RsmC/RlmG"/>
</dbReference>
<keyword evidence="5" id="KW-1185">Reference proteome</keyword>
<evidence type="ECO:0000259" key="3">
    <source>
        <dbReference type="Pfam" id="PF05175"/>
    </source>
</evidence>
<dbReference type="Proteomes" id="UP001596310">
    <property type="component" value="Unassembled WGS sequence"/>
</dbReference>
<sequence>MANQYFENDPELDHQRETFDFTLLGQSLQLTTDRGVFSRSRVDYGTVVLLNSSAALLAALAAIKPDFTCLDLGCGYGPVGISVAKAYPQAQVTMVDVNQRALDLAVENARVNQVADQVTILASQAYTALTDQRFDLILTNPPVRAGKAVVRDFLTSGQQHLTDQGQLLAVLQKKQGAPSALKLLQEKYPLAQVRQRDKGYYILQAQMSW</sequence>
<accession>A0ABW1UJG9</accession>
<keyword evidence="2 4" id="KW-0808">Transferase</keyword>
<reference evidence="5" key="1">
    <citation type="journal article" date="2019" name="Int. J. Syst. Evol. Microbiol.">
        <title>The Global Catalogue of Microorganisms (GCM) 10K type strain sequencing project: providing services to taxonomists for standard genome sequencing and annotation.</title>
        <authorList>
            <consortium name="The Broad Institute Genomics Platform"/>
            <consortium name="The Broad Institute Genome Sequencing Center for Infectious Disease"/>
            <person name="Wu L."/>
            <person name="Ma J."/>
        </authorList>
    </citation>
    <scope>NUCLEOTIDE SEQUENCE [LARGE SCALE GENOMIC DNA]</scope>
    <source>
        <strain evidence="5">CCM 8897</strain>
    </source>
</reference>
<dbReference type="InterPro" id="IPR029063">
    <property type="entry name" value="SAM-dependent_MTases_sf"/>
</dbReference>
<dbReference type="GO" id="GO:0052916">
    <property type="term" value="F:23S rRNA (guanine(1835)-N(2))-methyltransferase activity"/>
    <property type="evidence" value="ECO:0007669"/>
    <property type="project" value="UniProtKB-EC"/>
</dbReference>
<dbReference type="Pfam" id="PF05175">
    <property type="entry name" value="MTS"/>
    <property type="match status" value="1"/>
</dbReference>
<dbReference type="CDD" id="cd02440">
    <property type="entry name" value="AdoMet_MTases"/>
    <property type="match status" value="1"/>
</dbReference>
<dbReference type="Gene3D" id="3.40.50.150">
    <property type="entry name" value="Vaccinia Virus protein VP39"/>
    <property type="match status" value="1"/>
</dbReference>
<dbReference type="EC" id="2.1.1.174" evidence="4"/>
<name>A0ABW1UJG9_9LACO</name>